<dbReference type="PANTHER" id="PTHR35984">
    <property type="entry name" value="PERIPLASMIC SERINE PROTEASE"/>
    <property type="match status" value="1"/>
</dbReference>
<organism evidence="1">
    <name type="scientific">hydrothermal vent metagenome</name>
    <dbReference type="NCBI Taxonomy" id="652676"/>
    <lineage>
        <taxon>unclassified sequences</taxon>
        <taxon>metagenomes</taxon>
        <taxon>ecological metagenomes</taxon>
    </lineage>
</organism>
<protein>
    <recommendedName>
        <fullName evidence="2">Serine dehydrogenase proteinase</fullName>
    </recommendedName>
</protein>
<dbReference type="InterPro" id="IPR029045">
    <property type="entry name" value="ClpP/crotonase-like_dom_sf"/>
</dbReference>
<reference evidence="1" key="1">
    <citation type="submission" date="2018-06" db="EMBL/GenBank/DDBJ databases">
        <authorList>
            <person name="Zhirakovskaya E."/>
        </authorList>
    </citation>
    <scope>NUCLEOTIDE SEQUENCE</scope>
</reference>
<dbReference type="SUPFAM" id="SSF52096">
    <property type="entry name" value="ClpP/crotonase"/>
    <property type="match status" value="1"/>
</dbReference>
<gene>
    <name evidence="1" type="ORF">MNBD_GAMMA12-3881</name>
</gene>
<evidence type="ECO:0000313" key="1">
    <source>
        <dbReference type="EMBL" id="VAW78029.1"/>
    </source>
</evidence>
<dbReference type="EMBL" id="UOFL01000143">
    <property type="protein sequence ID" value="VAW78029.1"/>
    <property type="molecule type" value="Genomic_DNA"/>
</dbReference>
<accession>A0A3B0YUM4</accession>
<evidence type="ECO:0008006" key="2">
    <source>
        <dbReference type="Google" id="ProtNLM"/>
    </source>
</evidence>
<dbReference type="Gene3D" id="3.90.226.10">
    <property type="entry name" value="2-enoyl-CoA Hydratase, Chain A, domain 1"/>
    <property type="match status" value="1"/>
</dbReference>
<proteinExistence type="predicted"/>
<dbReference type="GO" id="GO:0016020">
    <property type="term" value="C:membrane"/>
    <property type="evidence" value="ECO:0007669"/>
    <property type="project" value="InterPro"/>
</dbReference>
<dbReference type="InterPro" id="IPR002825">
    <property type="entry name" value="Pept_S49_ser-pept_pro"/>
</dbReference>
<name>A0A3B0YUM4_9ZZZZ</name>
<dbReference type="AlphaFoldDB" id="A0A3B0YUM4"/>
<dbReference type="PANTHER" id="PTHR35984:SF1">
    <property type="entry name" value="PERIPLASMIC SERINE PROTEASE"/>
    <property type="match status" value="1"/>
</dbReference>
<sequence length="335" mass="38363">MKEDQEIQIKKPPILFKETQAILTQIEKKMDMPILTYWNSGDGSVCYHDVNAIYEALLSIGKQEQIGIFLKSDGGNGQAALRIVNLLRQYCEKVVALIPLECASAATMIAIGANEIQMGPLSYLTAVDTSLKHQLSPRDSQNRAVSVSLDGVNRVVNLWNKESKTSDTNPYEALFEHIHPLVIGAIDRSESLSIRICQEIMSYHMEDKEKIENISTQLNSNYPSHGYPITLKEAQRIGLNAHKLDDDVNKLLLDLNQIYSEMGQTAVTDFDEFNYHNHAILNITEYTNIQILFQTDEDWHYMKEERRWRSTNDESAWYKQQIIENEVVRTKIHMS</sequence>